<gene>
    <name evidence="1" type="ORF">PIB30_062474</name>
</gene>
<dbReference type="EMBL" id="JASCZI010242236">
    <property type="protein sequence ID" value="MED6210255.1"/>
    <property type="molecule type" value="Genomic_DNA"/>
</dbReference>
<sequence length="122" mass="13689">MANTIFITHEVTCFAFLGTLGKTQASSKVGHHHHHVRIINSNIIKHDNLCYVPQHNNFGLFRVPSYTTTNKKMNMGVLGSTQPGPVDPSSSPDHWKFWIVGTIFTILLSFSKGKWGPLLLFK</sequence>
<name>A0ABU6YK03_9FABA</name>
<feature type="non-terminal residue" evidence="1">
    <location>
        <position position="122"/>
    </location>
</feature>
<reference evidence="1 2" key="1">
    <citation type="journal article" date="2023" name="Plants (Basel)">
        <title>Bridging the Gap: Combining Genomics and Transcriptomics Approaches to Understand Stylosanthes scabra, an Orphan Legume from the Brazilian Caatinga.</title>
        <authorList>
            <person name="Ferreira-Neto J.R.C."/>
            <person name="da Silva M.D."/>
            <person name="Binneck E."/>
            <person name="de Melo N.F."/>
            <person name="da Silva R.H."/>
            <person name="de Melo A.L.T.M."/>
            <person name="Pandolfi V."/>
            <person name="Bustamante F.O."/>
            <person name="Brasileiro-Vidal A.C."/>
            <person name="Benko-Iseppon A.M."/>
        </authorList>
    </citation>
    <scope>NUCLEOTIDE SEQUENCE [LARGE SCALE GENOMIC DNA]</scope>
    <source>
        <tissue evidence="1">Leaves</tissue>
    </source>
</reference>
<proteinExistence type="predicted"/>
<evidence type="ECO:0000313" key="1">
    <source>
        <dbReference type="EMBL" id="MED6210255.1"/>
    </source>
</evidence>
<protein>
    <submittedName>
        <fullName evidence="1">Uncharacterized protein</fullName>
    </submittedName>
</protein>
<accession>A0ABU6YK03</accession>
<comment type="caution">
    <text evidence="1">The sequence shown here is derived from an EMBL/GenBank/DDBJ whole genome shotgun (WGS) entry which is preliminary data.</text>
</comment>
<evidence type="ECO:0000313" key="2">
    <source>
        <dbReference type="Proteomes" id="UP001341840"/>
    </source>
</evidence>
<keyword evidence="2" id="KW-1185">Reference proteome</keyword>
<organism evidence="1 2">
    <name type="scientific">Stylosanthes scabra</name>
    <dbReference type="NCBI Taxonomy" id="79078"/>
    <lineage>
        <taxon>Eukaryota</taxon>
        <taxon>Viridiplantae</taxon>
        <taxon>Streptophyta</taxon>
        <taxon>Embryophyta</taxon>
        <taxon>Tracheophyta</taxon>
        <taxon>Spermatophyta</taxon>
        <taxon>Magnoliopsida</taxon>
        <taxon>eudicotyledons</taxon>
        <taxon>Gunneridae</taxon>
        <taxon>Pentapetalae</taxon>
        <taxon>rosids</taxon>
        <taxon>fabids</taxon>
        <taxon>Fabales</taxon>
        <taxon>Fabaceae</taxon>
        <taxon>Papilionoideae</taxon>
        <taxon>50 kb inversion clade</taxon>
        <taxon>dalbergioids sensu lato</taxon>
        <taxon>Dalbergieae</taxon>
        <taxon>Pterocarpus clade</taxon>
        <taxon>Stylosanthes</taxon>
    </lineage>
</organism>
<dbReference type="Proteomes" id="UP001341840">
    <property type="component" value="Unassembled WGS sequence"/>
</dbReference>